<dbReference type="STRING" id="419481.SAMN05216233_12827"/>
<evidence type="ECO:0000256" key="1">
    <source>
        <dbReference type="ARBA" id="ARBA00001933"/>
    </source>
</evidence>
<dbReference type="Proteomes" id="UP000198870">
    <property type="component" value="Unassembled WGS sequence"/>
</dbReference>
<dbReference type="OrthoDB" id="9813612at2"/>
<dbReference type="Gene3D" id="3.40.640.10">
    <property type="entry name" value="Type I PLP-dependent aspartate aminotransferase-like (Major domain)"/>
    <property type="match status" value="1"/>
</dbReference>
<evidence type="ECO:0000313" key="4">
    <source>
        <dbReference type="EMBL" id="SCY85974.1"/>
    </source>
</evidence>
<dbReference type="PANTHER" id="PTHR42885:SF1">
    <property type="entry name" value="THREONINE-PHOSPHATE DECARBOXYLASE"/>
    <property type="match status" value="1"/>
</dbReference>
<sequence>MIIGHGGNIYKLAKDLGVTPSDITDMSSNLNPLGPPEGLMEHLASKLSTIVSLPEVDAGHIKELLAAKYGISSSSILAGNGTTEFIYAIPRALDTKRALIVGPTYADYRDACEMYGADADFLLTRKEDAFSMAPQDIAEAADGYDTVFLCNPNNPTGTLVAPEAIKTMAESRPDIRFVIDESYLPFACDAYGQSVARYGLDNVVTLNSMSKVFRIPGLRVGFLMAPEAIIAEFSKYVLPWCVNAMAQAAVGFILSGGKAIDTFLEKTRAYVKGEKDRFVAALNAMDGIIPYGAETYFVICELTGENTAAGLWAALAEEAVLIRDCTNFIGIEGEFVRFSLKDKETNDRLLGLLKKHVK</sequence>
<dbReference type="AlphaFoldDB" id="A0A1G5JCS2"/>
<dbReference type="RefSeq" id="WP_092215264.1">
    <property type="nucleotide sequence ID" value="NZ_FMUX01000028.1"/>
</dbReference>
<proteinExistence type="predicted"/>
<name>A0A1G5JCS2_9BACT</name>
<dbReference type="Gene3D" id="3.90.1150.10">
    <property type="entry name" value="Aspartate Aminotransferase, domain 1"/>
    <property type="match status" value="1"/>
</dbReference>
<organism evidence="4 5">
    <name type="scientific">Desulfoluna spongiiphila</name>
    <dbReference type="NCBI Taxonomy" id="419481"/>
    <lineage>
        <taxon>Bacteria</taxon>
        <taxon>Pseudomonadati</taxon>
        <taxon>Thermodesulfobacteriota</taxon>
        <taxon>Desulfobacteria</taxon>
        <taxon>Desulfobacterales</taxon>
        <taxon>Desulfolunaceae</taxon>
        <taxon>Desulfoluna</taxon>
    </lineage>
</organism>
<gene>
    <name evidence="4" type="ORF">SAMN05216233_12827</name>
</gene>
<keyword evidence="2" id="KW-0663">Pyridoxal phosphate</keyword>
<dbReference type="PANTHER" id="PTHR42885">
    <property type="entry name" value="HISTIDINOL-PHOSPHATE AMINOTRANSFERASE-RELATED"/>
    <property type="match status" value="1"/>
</dbReference>
<dbReference type="Pfam" id="PF00155">
    <property type="entry name" value="Aminotran_1_2"/>
    <property type="match status" value="1"/>
</dbReference>
<reference evidence="4 5" key="1">
    <citation type="submission" date="2016-10" db="EMBL/GenBank/DDBJ databases">
        <authorList>
            <person name="de Groot N.N."/>
        </authorList>
    </citation>
    <scope>NUCLEOTIDE SEQUENCE [LARGE SCALE GENOMIC DNA]</scope>
    <source>
        <strain evidence="4 5">AA1</strain>
    </source>
</reference>
<dbReference type="SUPFAM" id="SSF53383">
    <property type="entry name" value="PLP-dependent transferases"/>
    <property type="match status" value="1"/>
</dbReference>
<keyword evidence="5" id="KW-1185">Reference proteome</keyword>
<dbReference type="CDD" id="cd00609">
    <property type="entry name" value="AAT_like"/>
    <property type="match status" value="1"/>
</dbReference>
<evidence type="ECO:0000259" key="3">
    <source>
        <dbReference type="Pfam" id="PF00155"/>
    </source>
</evidence>
<dbReference type="EMBL" id="FMUX01000028">
    <property type="protein sequence ID" value="SCY85974.1"/>
    <property type="molecule type" value="Genomic_DNA"/>
</dbReference>
<dbReference type="GO" id="GO:0030170">
    <property type="term" value="F:pyridoxal phosphate binding"/>
    <property type="evidence" value="ECO:0007669"/>
    <property type="project" value="InterPro"/>
</dbReference>
<accession>A0A1G5JCS2</accession>
<dbReference type="InterPro" id="IPR004839">
    <property type="entry name" value="Aminotransferase_I/II_large"/>
</dbReference>
<evidence type="ECO:0000313" key="5">
    <source>
        <dbReference type="Proteomes" id="UP000198870"/>
    </source>
</evidence>
<evidence type="ECO:0000256" key="2">
    <source>
        <dbReference type="ARBA" id="ARBA00022898"/>
    </source>
</evidence>
<dbReference type="InterPro" id="IPR015422">
    <property type="entry name" value="PyrdxlP-dep_Trfase_small"/>
</dbReference>
<dbReference type="InterPro" id="IPR015421">
    <property type="entry name" value="PyrdxlP-dep_Trfase_major"/>
</dbReference>
<dbReference type="InterPro" id="IPR015424">
    <property type="entry name" value="PyrdxlP-dep_Trfase"/>
</dbReference>
<comment type="cofactor">
    <cofactor evidence="1">
        <name>pyridoxal 5'-phosphate</name>
        <dbReference type="ChEBI" id="CHEBI:597326"/>
    </cofactor>
</comment>
<feature type="domain" description="Aminotransferase class I/classII large" evidence="3">
    <location>
        <begin position="22"/>
        <end position="350"/>
    </location>
</feature>
<protein>
    <submittedName>
        <fullName evidence="4">L-threonine O-3-phosphate decarboxylase</fullName>
    </submittedName>
</protein>